<keyword evidence="3" id="KW-1185">Reference proteome</keyword>
<evidence type="ECO:0000313" key="2">
    <source>
        <dbReference type="EMBL" id="SNS18965.1"/>
    </source>
</evidence>
<feature type="signal peptide" evidence="1">
    <location>
        <begin position="1"/>
        <end position="22"/>
    </location>
</feature>
<feature type="chain" id="PRO_5012579528" evidence="1">
    <location>
        <begin position="23"/>
        <end position="428"/>
    </location>
</feature>
<protein>
    <submittedName>
        <fullName evidence="2">Long-chain fatty acid transport protein</fullName>
    </submittedName>
</protein>
<sequence length="428" mass="46472">MYKTLRVLVGFAALCLAHATQAQVISNTPYSRFGLGEINENLGNIRNLGMAGVGVSAANSYQANTANPALLYYNSITNFNMGVAGQVKSLSDGNESQWDSNASLYNLSLVVPVSKRWSSAVGLRPYSTVNYEIGASKEVAGNPEATFVRRYEGTGGLSEVYFAHGVRVVGGLSVGGSASYIFGNIANEVSSAIQDPAFPAVGVQEVTVLNNTTYRDFLFRAGVNYRQKLKDKLFISAGGVYTFETELEAERKTSYDRPLITGSTPLLADSAESSVVLPAGYRAGISLDNGSNLTLAADVAMQKWSDYRNFEGQQGELEDTYRVAVGGEYTPNAASIDSYFERITYRAGLYYGETPYVLNGKQITDKGVTVGGTLPIGRASVYDLYLLNLYMGYGQRGTVENGLVEENYFLFGAGFTVNSRWFIKRRIE</sequence>
<dbReference type="Gene3D" id="2.40.160.60">
    <property type="entry name" value="Outer membrane protein transport protein (OMPP1/FadL/TodX)"/>
    <property type="match status" value="1"/>
</dbReference>
<evidence type="ECO:0000313" key="3">
    <source>
        <dbReference type="Proteomes" id="UP000198432"/>
    </source>
</evidence>
<accession>A0A239CFG4</accession>
<dbReference type="EMBL" id="FZOQ01000003">
    <property type="protein sequence ID" value="SNS18965.1"/>
    <property type="molecule type" value="Genomic_DNA"/>
</dbReference>
<reference evidence="3" key="1">
    <citation type="submission" date="2017-06" db="EMBL/GenBank/DDBJ databases">
        <authorList>
            <person name="Varghese N."/>
            <person name="Submissions S."/>
        </authorList>
    </citation>
    <scope>NUCLEOTIDE SEQUENCE [LARGE SCALE GENOMIC DNA]</scope>
    <source>
        <strain evidence="3">NKM1</strain>
    </source>
</reference>
<proteinExistence type="predicted"/>
<dbReference type="AlphaFoldDB" id="A0A239CFG4"/>
<keyword evidence="1" id="KW-0732">Signal</keyword>
<dbReference type="SUPFAM" id="SSF56935">
    <property type="entry name" value="Porins"/>
    <property type="match status" value="1"/>
</dbReference>
<dbReference type="Proteomes" id="UP000198432">
    <property type="component" value="Unassembled WGS sequence"/>
</dbReference>
<organism evidence="2 3">
    <name type="scientific">Pontibacter ummariensis</name>
    <dbReference type="NCBI Taxonomy" id="1610492"/>
    <lineage>
        <taxon>Bacteria</taxon>
        <taxon>Pseudomonadati</taxon>
        <taxon>Bacteroidota</taxon>
        <taxon>Cytophagia</taxon>
        <taxon>Cytophagales</taxon>
        <taxon>Hymenobacteraceae</taxon>
        <taxon>Pontibacter</taxon>
    </lineage>
</organism>
<evidence type="ECO:0000256" key="1">
    <source>
        <dbReference type="SAM" id="SignalP"/>
    </source>
</evidence>
<name>A0A239CFG4_9BACT</name>
<gene>
    <name evidence="2" type="ORF">SAMN06296052_10334</name>
</gene>
<dbReference type="RefSeq" id="WP_089317927.1">
    <property type="nucleotide sequence ID" value="NZ_FZOQ01000003.1"/>
</dbReference>
<dbReference type="OrthoDB" id="1491239at2"/>